<reference evidence="1" key="1">
    <citation type="submission" date="2019-08" db="EMBL/GenBank/DDBJ databases">
        <title>The genome of the North American firefly Photinus pyralis.</title>
        <authorList>
            <consortium name="Photinus pyralis genome working group"/>
            <person name="Fallon T.R."/>
            <person name="Sander Lower S.E."/>
            <person name="Weng J.-K."/>
        </authorList>
    </citation>
    <scope>NUCLEOTIDE SEQUENCE</scope>
    <source>
        <strain evidence="1">TRF0915ILg1</strain>
        <tissue evidence="1">Whole body</tissue>
    </source>
</reference>
<comment type="caution">
    <text evidence="1">The sequence shown here is derived from an EMBL/GenBank/DDBJ whole genome shotgun (WGS) entry which is preliminary data.</text>
</comment>
<evidence type="ECO:0000313" key="1">
    <source>
        <dbReference type="EMBL" id="KAF2883506.1"/>
    </source>
</evidence>
<dbReference type="AlphaFoldDB" id="A0A8K0CDF2"/>
<accession>A0A8K0CDF2</accession>
<proteinExistence type="predicted"/>
<keyword evidence="2" id="KW-1185">Reference proteome</keyword>
<organism evidence="1 2">
    <name type="scientific">Ignelater luminosus</name>
    <name type="common">Cucubano</name>
    <name type="synonym">Pyrophorus luminosus</name>
    <dbReference type="NCBI Taxonomy" id="2038154"/>
    <lineage>
        <taxon>Eukaryota</taxon>
        <taxon>Metazoa</taxon>
        <taxon>Ecdysozoa</taxon>
        <taxon>Arthropoda</taxon>
        <taxon>Hexapoda</taxon>
        <taxon>Insecta</taxon>
        <taxon>Pterygota</taxon>
        <taxon>Neoptera</taxon>
        <taxon>Endopterygota</taxon>
        <taxon>Coleoptera</taxon>
        <taxon>Polyphaga</taxon>
        <taxon>Elateriformia</taxon>
        <taxon>Elateroidea</taxon>
        <taxon>Elateridae</taxon>
        <taxon>Agrypninae</taxon>
        <taxon>Pyrophorini</taxon>
        <taxon>Ignelater</taxon>
    </lineage>
</organism>
<evidence type="ECO:0008006" key="3">
    <source>
        <dbReference type="Google" id="ProtNLM"/>
    </source>
</evidence>
<evidence type="ECO:0000313" key="2">
    <source>
        <dbReference type="Proteomes" id="UP000801492"/>
    </source>
</evidence>
<dbReference type="EMBL" id="VTPC01090404">
    <property type="protein sequence ID" value="KAF2883506.1"/>
    <property type="molecule type" value="Genomic_DNA"/>
</dbReference>
<dbReference type="Proteomes" id="UP000801492">
    <property type="component" value="Unassembled WGS sequence"/>
</dbReference>
<sequence>MNNKRYLKRRISTNCYYTMFDIDPHGPCVACIPRFRKAAISDVEILPNNNFEFGKALEWQPHLLEYVFEYLDFASLQTILSVNNNVWKNLAERELSKRSACSWITCTYIPSLCVLRTDQQYQNNNKALGIFAYCPKFVKLEKYVCLHDCPNFFRMSFAEYLATEVVPDGVKYCAISCTDIPPANIENKDIVSLYQGIYLPDIPKMRILTFYVNAKIQNSVPEIRDDEHVKCLLVFTHKYRVKSAETFLSNLLDGRNIDSMAMGGGLIKSSKMFPIIRRYVRSEDLFCIAFTGEKGEDADFNAYSVVIRTDDETLYEDEQNTIFEKELSKLKEMVTLRKSGTVFRFCCYAKSFKDAENAMIEKCFPKYPLFSIDVDGEIGWNTINLSPETTPEASPLPKTKKLKYGVPQTLHGWSSVLVVITWGKKL</sequence>
<gene>
    <name evidence="1" type="ORF">ILUMI_22679</name>
</gene>
<dbReference type="OrthoDB" id="199913at2759"/>
<protein>
    <recommendedName>
        <fullName evidence="3">F-box domain-containing protein</fullName>
    </recommendedName>
</protein>
<name>A0A8K0CDF2_IGNLU</name>